<comment type="pathway">
    <text evidence="2">Cofactor biosynthesis; thiamine diphosphate biosynthesis.</text>
</comment>
<evidence type="ECO:0000256" key="7">
    <source>
        <dbReference type="ARBA" id="ARBA00022898"/>
    </source>
</evidence>
<organism evidence="13 14">
    <name type="scientific">Nesterenkonia alkaliphila</name>
    <dbReference type="NCBI Taxonomy" id="1463631"/>
    <lineage>
        <taxon>Bacteria</taxon>
        <taxon>Bacillati</taxon>
        <taxon>Actinomycetota</taxon>
        <taxon>Actinomycetes</taxon>
        <taxon>Micrococcales</taxon>
        <taxon>Micrococcaceae</taxon>
        <taxon>Nesterenkonia</taxon>
    </lineage>
</organism>
<evidence type="ECO:0000313" key="14">
    <source>
        <dbReference type="Proteomes" id="UP000460157"/>
    </source>
</evidence>
<evidence type="ECO:0000256" key="3">
    <source>
        <dbReference type="ARBA" id="ARBA00009406"/>
    </source>
</evidence>
<evidence type="ECO:0000256" key="2">
    <source>
        <dbReference type="ARBA" id="ARBA00004948"/>
    </source>
</evidence>
<dbReference type="PANTHER" id="PTHR31528:SF1">
    <property type="entry name" value="4-AMINO-5-HYDROXYMETHYL-2-METHYLPYRIMIDINE PHOSPHATE SYNTHASE THI11-RELATED"/>
    <property type="match status" value="1"/>
</dbReference>
<dbReference type="GO" id="GO:0009228">
    <property type="term" value="P:thiamine biosynthetic process"/>
    <property type="evidence" value="ECO:0007669"/>
    <property type="project" value="UniProtKB-KW"/>
</dbReference>
<keyword evidence="6" id="KW-0479">Metal-binding</keyword>
<comment type="catalytic activity">
    <reaction evidence="11">
        <text>N(6)-(pyridoxal phosphate)-L-lysyl-[4-amino-5-hydroxymethyl-2-methylpyrimidine phosphate synthase] + L-histidyl-[4-amino-5-hydroxymethyl-2-methylpyrimidine phosphate synthase] + 2 Fe(3+) + 4 H2O = L-lysyl-[4-amino-5-hydroxymethyl-2-methylpyrimidine phosphate synthase] + (2S)-2-amino-5-hydroxy-4-oxopentanoyl-[4-amino-5-hydroxymethyl-2-methylpyrimidine phosphate synthase] + 4-amino-2-methyl-5-(phosphooxymethyl)pyrimidine + 3-oxopropanoate + 2 Fe(2+) + 2 H(+)</text>
        <dbReference type="Rhea" id="RHEA:65756"/>
        <dbReference type="Rhea" id="RHEA-COMP:16892"/>
        <dbReference type="Rhea" id="RHEA-COMP:16893"/>
        <dbReference type="Rhea" id="RHEA-COMP:16894"/>
        <dbReference type="Rhea" id="RHEA-COMP:16895"/>
        <dbReference type="ChEBI" id="CHEBI:15377"/>
        <dbReference type="ChEBI" id="CHEBI:15378"/>
        <dbReference type="ChEBI" id="CHEBI:29033"/>
        <dbReference type="ChEBI" id="CHEBI:29034"/>
        <dbReference type="ChEBI" id="CHEBI:29969"/>
        <dbReference type="ChEBI" id="CHEBI:29979"/>
        <dbReference type="ChEBI" id="CHEBI:33190"/>
        <dbReference type="ChEBI" id="CHEBI:58354"/>
        <dbReference type="ChEBI" id="CHEBI:143915"/>
        <dbReference type="ChEBI" id="CHEBI:157692"/>
    </reaction>
    <physiologicalReaction direction="left-to-right" evidence="11">
        <dbReference type="Rhea" id="RHEA:65757"/>
    </physiologicalReaction>
</comment>
<dbReference type="Pfam" id="PF09084">
    <property type="entry name" value="NMT1"/>
    <property type="match status" value="1"/>
</dbReference>
<comment type="caution">
    <text evidence="13">The sequence shown here is derived from an EMBL/GenBank/DDBJ whole genome shotgun (WGS) entry which is preliminary data.</text>
</comment>
<gene>
    <name evidence="13" type="ORF">GNZ21_10030</name>
</gene>
<keyword evidence="9" id="KW-0408">Iron</keyword>
<keyword evidence="5" id="KW-0808">Transferase</keyword>
<evidence type="ECO:0000256" key="11">
    <source>
        <dbReference type="ARBA" id="ARBA00048179"/>
    </source>
</evidence>
<feature type="domain" description="SsuA/THI5-like" evidence="12">
    <location>
        <begin position="71"/>
        <end position="284"/>
    </location>
</feature>
<dbReference type="PANTHER" id="PTHR31528">
    <property type="entry name" value="4-AMINO-5-HYDROXYMETHYL-2-METHYLPYRIMIDINE PHOSPHATE SYNTHASE THI11-RELATED"/>
    <property type="match status" value="1"/>
</dbReference>
<dbReference type="EMBL" id="WRPM01000071">
    <property type="protein sequence ID" value="MVT26692.1"/>
    <property type="molecule type" value="Genomic_DNA"/>
</dbReference>
<name>A0A7K1UK44_9MICC</name>
<sequence length="368" mass="39538">MTPSTNHRSITDWHLPIRRNRMNTTAKRTQLAAAAAVGALALTSCGNGEGGGDGDGDFGSVEVPLSWIMTAEFAGMYYAVDEGYYEEEGFEEVELITGGPAATPSATQIATGTGLAGLSNPIDVGSFIDSEGDDANIRIIGSVFQRNAFAIFSLAENPATEPEDLIGMSIGVAPNNEPVYYAFLEVNGIDPDDVDMVSTGGTAEPLSNGEVDAYIGYATNQAIDVELDGHEVEYMYLYDHGLPFAAGSIIATEETIENDREALKALLVGTIRGWKTALEDHEDAATITVEDWAADQGLDFEHQLITAERQAPMISDDWTDENGLLTMSDELVANTLQAVSDVGYEVPDDLFDLSLLEEVYEENPDLLD</sequence>
<dbReference type="Proteomes" id="UP000460157">
    <property type="component" value="Unassembled WGS sequence"/>
</dbReference>
<dbReference type="Gene3D" id="3.40.190.10">
    <property type="entry name" value="Periplasmic binding protein-like II"/>
    <property type="match status" value="2"/>
</dbReference>
<comment type="subunit">
    <text evidence="4">Homodimer.</text>
</comment>
<protein>
    <recommendedName>
        <fullName evidence="10">Thiamine pyrimidine synthase</fullName>
    </recommendedName>
</protein>
<reference evidence="13 14" key="1">
    <citation type="submission" date="2019-12" db="EMBL/GenBank/DDBJ databases">
        <title>Nesterenkonia muleiensis sp. nov., a novel actinobacterium isolated from sap of Populus euphratica.</title>
        <authorList>
            <person name="Wang R."/>
        </authorList>
    </citation>
    <scope>NUCLEOTIDE SEQUENCE [LARGE SCALE GENOMIC DNA]</scope>
    <source>
        <strain evidence="13 14">F10</strain>
    </source>
</reference>
<evidence type="ECO:0000256" key="5">
    <source>
        <dbReference type="ARBA" id="ARBA00022679"/>
    </source>
</evidence>
<evidence type="ECO:0000256" key="4">
    <source>
        <dbReference type="ARBA" id="ARBA00011738"/>
    </source>
</evidence>
<dbReference type="InterPro" id="IPR015168">
    <property type="entry name" value="SsuA/THI5"/>
</dbReference>
<evidence type="ECO:0000313" key="13">
    <source>
        <dbReference type="EMBL" id="MVT26692.1"/>
    </source>
</evidence>
<comment type="function">
    <text evidence="1">Responsible for the formation of the pyrimidine heterocycle in the thiamine biosynthesis pathway. Catalyzes the formation of hydroxymethylpyrimidine phosphate (HMP-P) from histidine and pyridoxal phosphate (PLP). The protein uses PLP and the active site histidine to form HMP-P, generating an inactive enzyme. The enzyme can only undergo a single turnover, which suggests it is a suicide enzyme.</text>
</comment>
<evidence type="ECO:0000256" key="9">
    <source>
        <dbReference type="ARBA" id="ARBA00023004"/>
    </source>
</evidence>
<proteinExistence type="inferred from homology"/>
<evidence type="ECO:0000256" key="1">
    <source>
        <dbReference type="ARBA" id="ARBA00003469"/>
    </source>
</evidence>
<evidence type="ECO:0000256" key="10">
    <source>
        <dbReference type="ARBA" id="ARBA00033171"/>
    </source>
</evidence>
<evidence type="ECO:0000256" key="8">
    <source>
        <dbReference type="ARBA" id="ARBA00022977"/>
    </source>
</evidence>
<keyword evidence="7" id="KW-0663">Pyridoxal phosphate</keyword>
<keyword evidence="8" id="KW-0784">Thiamine biosynthesis</keyword>
<evidence type="ECO:0000256" key="6">
    <source>
        <dbReference type="ARBA" id="ARBA00022723"/>
    </source>
</evidence>
<dbReference type="SUPFAM" id="SSF53850">
    <property type="entry name" value="Periplasmic binding protein-like II"/>
    <property type="match status" value="1"/>
</dbReference>
<dbReference type="GO" id="GO:0016740">
    <property type="term" value="F:transferase activity"/>
    <property type="evidence" value="ECO:0007669"/>
    <property type="project" value="UniProtKB-KW"/>
</dbReference>
<dbReference type="AlphaFoldDB" id="A0A7K1UK44"/>
<dbReference type="InterPro" id="IPR027939">
    <property type="entry name" value="NMT1/THI5"/>
</dbReference>
<comment type="similarity">
    <text evidence="3">Belongs to the NMT1/THI5 family.</text>
</comment>
<evidence type="ECO:0000259" key="12">
    <source>
        <dbReference type="Pfam" id="PF09084"/>
    </source>
</evidence>
<accession>A0A7K1UK44</accession>
<dbReference type="GO" id="GO:0046872">
    <property type="term" value="F:metal ion binding"/>
    <property type="evidence" value="ECO:0007669"/>
    <property type="project" value="UniProtKB-KW"/>
</dbReference>
<keyword evidence="14" id="KW-1185">Reference proteome</keyword>